<accession>A0A235BUZ1</accession>
<keyword evidence="1" id="KW-1133">Transmembrane helix</keyword>
<evidence type="ECO:0000313" key="2">
    <source>
        <dbReference type="EMBL" id="OYD15577.1"/>
    </source>
</evidence>
<proteinExistence type="predicted"/>
<dbReference type="Proteomes" id="UP000215559">
    <property type="component" value="Unassembled WGS sequence"/>
</dbReference>
<reference evidence="2 3" key="1">
    <citation type="submission" date="2017-07" db="EMBL/GenBank/DDBJ databases">
        <title>Recovery of genomes from metagenomes via a dereplication, aggregation, and scoring strategy.</title>
        <authorList>
            <person name="Sieber C.M."/>
            <person name="Probst A.J."/>
            <person name="Sharrar A."/>
            <person name="Thomas B.C."/>
            <person name="Hess M."/>
            <person name="Tringe S.G."/>
            <person name="Banfield J.F."/>
        </authorList>
    </citation>
    <scope>NUCLEOTIDE SEQUENCE [LARGE SCALE GENOMIC DNA]</scope>
    <source>
        <strain evidence="2">JGI_Cruoil_03_51_56</strain>
    </source>
</reference>
<name>A0A235BUZ1_UNCW3</name>
<evidence type="ECO:0000256" key="1">
    <source>
        <dbReference type="SAM" id="Phobius"/>
    </source>
</evidence>
<evidence type="ECO:0000313" key="3">
    <source>
        <dbReference type="Proteomes" id="UP000215559"/>
    </source>
</evidence>
<keyword evidence="1" id="KW-0472">Membrane</keyword>
<dbReference type="EMBL" id="NOZP01000091">
    <property type="protein sequence ID" value="OYD15577.1"/>
    <property type="molecule type" value="Genomic_DNA"/>
</dbReference>
<dbReference type="AlphaFoldDB" id="A0A235BUZ1"/>
<keyword evidence="1" id="KW-0812">Transmembrane</keyword>
<comment type="caution">
    <text evidence="2">The sequence shown here is derived from an EMBL/GenBank/DDBJ whole genome shotgun (WGS) entry which is preliminary data.</text>
</comment>
<organism evidence="2 3">
    <name type="scientific">candidate division WOR-3 bacterium JGI_Cruoil_03_51_56</name>
    <dbReference type="NCBI Taxonomy" id="1973747"/>
    <lineage>
        <taxon>Bacteria</taxon>
        <taxon>Bacteria division WOR-3</taxon>
    </lineage>
</organism>
<feature type="transmembrane region" description="Helical" evidence="1">
    <location>
        <begin position="6"/>
        <end position="25"/>
    </location>
</feature>
<protein>
    <submittedName>
        <fullName evidence="2">Uncharacterized protein</fullName>
    </submittedName>
</protein>
<sequence>MLEQIVAVLFVVIVVAVLVVLVVLVRRMNVTVVKGKAKKGRKDFLLDEDIDELLISDVEPKEDNKDNKG</sequence>
<gene>
    <name evidence="2" type="ORF">CH330_05330</name>
</gene>